<name>A0A562MQH8_9SPHI</name>
<proteinExistence type="predicted"/>
<reference evidence="1 2" key="1">
    <citation type="journal article" date="2015" name="Stand. Genomic Sci.">
        <title>Genomic Encyclopedia of Bacterial and Archaeal Type Strains, Phase III: the genomes of soil and plant-associated and newly described type strains.</title>
        <authorList>
            <person name="Whitman W.B."/>
            <person name="Woyke T."/>
            <person name="Klenk H.P."/>
            <person name="Zhou Y."/>
            <person name="Lilburn T.G."/>
            <person name="Beck B.J."/>
            <person name="De Vos P."/>
            <person name="Vandamme P."/>
            <person name="Eisen J.A."/>
            <person name="Garrity G."/>
            <person name="Hugenholtz P."/>
            <person name="Kyrpides N.C."/>
        </authorList>
    </citation>
    <scope>NUCLEOTIDE SEQUENCE [LARGE SCALE GENOMIC DNA]</scope>
    <source>
        <strain evidence="1 2">CGMCC 1.6855</strain>
    </source>
</reference>
<dbReference type="EMBL" id="VLKR01000006">
    <property type="protein sequence ID" value="TWI22205.1"/>
    <property type="molecule type" value="Genomic_DNA"/>
</dbReference>
<evidence type="ECO:0000313" key="1">
    <source>
        <dbReference type="EMBL" id="TWI22205.1"/>
    </source>
</evidence>
<accession>A0A562MQH8</accession>
<dbReference type="RefSeq" id="WP_145327646.1">
    <property type="nucleotide sequence ID" value="NZ_VLKR01000006.1"/>
</dbReference>
<comment type="caution">
    <text evidence="1">The sequence shown here is derived from an EMBL/GenBank/DDBJ whole genome shotgun (WGS) entry which is preliminary data.</text>
</comment>
<dbReference type="AlphaFoldDB" id="A0A562MQH8"/>
<protein>
    <submittedName>
        <fullName evidence="1">Uncharacterized protein</fullName>
    </submittedName>
</protein>
<dbReference type="OrthoDB" id="1095019at2"/>
<dbReference type="Proteomes" id="UP000315908">
    <property type="component" value="Unassembled WGS sequence"/>
</dbReference>
<evidence type="ECO:0000313" key="2">
    <source>
        <dbReference type="Proteomes" id="UP000315908"/>
    </source>
</evidence>
<organism evidence="1 2">
    <name type="scientific">Sphingobacterium siyangense</name>
    <dbReference type="NCBI Taxonomy" id="459529"/>
    <lineage>
        <taxon>Bacteria</taxon>
        <taxon>Pseudomonadati</taxon>
        <taxon>Bacteroidota</taxon>
        <taxon>Sphingobacteriia</taxon>
        <taxon>Sphingobacteriales</taxon>
        <taxon>Sphingobacteriaceae</taxon>
        <taxon>Sphingobacterium</taxon>
    </lineage>
</organism>
<gene>
    <name evidence="1" type="ORF">IQ31_01610</name>
</gene>
<sequence>MKGVGIQFGNLITPEDQLDLKIDIKRDSEGKIVSGLVIGNTVEQNKAVILISYQGEFKSDPDLGVGLEDILLDEDYLKYRHRIREHFAKDDLKVTRLDLYKDKPIIINAEY</sequence>